<comment type="caution">
    <text evidence="2">The sequence shown here is derived from an EMBL/GenBank/DDBJ whole genome shotgun (WGS) entry which is preliminary data.</text>
</comment>
<accession>A0A4D4J5T6</accession>
<sequence>MKLTRRATGARLLAGLALAVVPLLGLTPSAAAAQTVTYHLRSTAAGQTADSTLTVSVEATQPATVAPGGALSVTLATGPITVPSSANGYTIREIKDIRLNIPVPANSTYGSCSLSGGANVGSGTPSCSQAAGTVTVTVPGPIAGGATATLPTLTLNLTAGDSGMISTRLGGTGYSDPGLTFTAVVLVLGFPVNAPTNGYPDPNPVLASTTIG</sequence>
<feature type="chain" id="PRO_5020281125" evidence="1">
    <location>
        <begin position="34"/>
        <end position="212"/>
    </location>
</feature>
<dbReference type="RefSeq" id="WP_137813570.1">
    <property type="nucleotide sequence ID" value="NZ_BJFL01000007.1"/>
</dbReference>
<reference evidence="3" key="1">
    <citation type="submission" date="2019-04" db="EMBL/GenBank/DDBJ databases">
        <title>Draft genome sequence of Pseudonocardiaceae bacterium SL3-2-4.</title>
        <authorList>
            <person name="Ningsih F."/>
            <person name="Yokota A."/>
            <person name="Sakai Y."/>
            <person name="Nanatani K."/>
            <person name="Yabe S."/>
            <person name="Oetari A."/>
            <person name="Sjamsuridzal W."/>
        </authorList>
    </citation>
    <scope>NUCLEOTIDE SEQUENCE [LARGE SCALE GENOMIC DNA]</scope>
    <source>
        <strain evidence="3">SL3-2-4</strain>
    </source>
</reference>
<dbReference type="OrthoDB" id="3820986at2"/>
<evidence type="ECO:0000256" key="1">
    <source>
        <dbReference type="SAM" id="SignalP"/>
    </source>
</evidence>
<keyword evidence="1" id="KW-0732">Signal</keyword>
<evidence type="ECO:0000313" key="2">
    <source>
        <dbReference type="EMBL" id="GDY30462.1"/>
    </source>
</evidence>
<proteinExistence type="predicted"/>
<evidence type="ECO:0000313" key="3">
    <source>
        <dbReference type="Proteomes" id="UP000298860"/>
    </source>
</evidence>
<protein>
    <submittedName>
        <fullName evidence="2">Cyclase</fullName>
    </submittedName>
</protein>
<dbReference type="EMBL" id="BJFL01000007">
    <property type="protein sequence ID" value="GDY30462.1"/>
    <property type="molecule type" value="Genomic_DNA"/>
</dbReference>
<organism evidence="2 3">
    <name type="scientific">Gandjariella thermophila</name>
    <dbReference type="NCBI Taxonomy" id="1931992"/>
    <lineage>
        <taxon>Bacteria</taxon>
        <taxon>Bacillati</taxon>
        <taxon>Actinomycetota</taxon>
        <taxon>Actinomycetes</taxon>
        <taxon>Pseudonocardiales</taxon>
        <taxon>Pseudonocardiaceae</taxon>
        <taxon>Gandjariella</taxon>
    </lineage>
</organism>
<keyword evidence="3" id="KW-1185">Reference proteome</keyword>
<feature type="signal peptide" evidence="1">
    <location>
        <begin position="1"/>
        <end position="33"/>
    </location>
</feature>
<name>A0A4D4J5T6_9PSEU</name>
<dbReference type="AlphaFoldDB" id="A0A4D4J5T6"/>
<gene>
    <name evidence="2" type="ORF">GTS_20950</name>
</gene>
<dbReference type="Proteomes" id="UP000298860">
    <property type="component" value="Unassembled WGS sequence"/>
</dbReference>